<dbReference type="InterPro" id="IPR021320">
    <property type="entry name" value="DUF2905"/>
</dbReference>
<dbReference type="PANTHER" id="PTHR36443">
    <property type="entry name" value="BSR5223 PROTEIN"/>
    <property type="match status" value="1"/>
</dbReference>
<feature type="transmembrane region" description="Helical" evidence="1">
    <location>
        <begin position="6"/>
        <end position="25"/>
    </location>
</feature>
<name>A0A940WTD4_9BACI</name>
<comment type="caution">
    <text evidence="2">The sequence shown here is derived from an EMBL/GenBank/DDBJ whole genome shotgun (WGS) entry which is preliminary data.</text>
</comment>
<dbReference type="Proteomes" id="UP000678228">
    <property type="component" value="Unassembled WGS sequence"/>
</dbReference>
<organism evidence="2 3">
    <name type="scientific">Halalkalibacter suaedae</name>
    <dbReference type="NCBI Taxonomy" id="2822140"/>
    <lineage>
        <taxon>Bacteria</taxon>
        <taxon>Bacillati</taxon>
        <taxon>Bacillota</taxon>
        <taxon>Bacilli</taxon>
        <taxon>Bacillales</taxon>
        <taxon>Bacillaceae</taxon>
        <taxon>Halalkalibacter</taxon>
    </lineage>
</organism>
<gene>
    <name evidence="2" type="ORF">J7W16_09720</name>
</gene>
<keyword evidence="3" id="KW-1185">Reference proteome</keyword>
<evidence type="ECO:0000313" key="3">
    <source>
        <dbReference type="Proteomes" id="UP000678228"/>
    </source>
</evidence>
<sequence>MNVPKLLIGLGALLILIGLLWMVIGRFIPIGKLPGDILIKRENTTFYFPIMTSIVVSIVISLLLFIIGRIR</sequence>
<dbReference type="RefSeq" id="WP_210597096.1">
    <property type="nucleotide sequence ID" value="NZ_JAGKSQ010000003.1"/>
</dbReference>
<accession>A0A940WTD4</accession>
<reference evidence="2" key="1">
    <citation type="submission" date="2021-03" db="EMBL/GenBank/DDBJ databases">
        <title>Bacillus suaedae sp. nov., isolated from Suaeda aralocaspica.</title>
        <authorList>
            <person name="Lei R.F.R."/>
        </authorList>
    </citation>
    <scope>NUCLEOTIDE SEQUENCE</scope>
    <source>
        <strain evidence="2">YZJH907-2</strain>
    </source>
</reference>
<feature type="transmembrane region" description="Helical" evidence="1">
    <location>
        <begin position="46"/>
        <end position="67"/>
    </location>
</feature>
<evidence type="ECO:0000313" key="2">
    <source>
        <dbReference type="EMBL" id="MBP3951413.1"/>
    </source>
</evidence>
<keyword evidence="1" id="KW-1133">Transmembrane helix</keyword>
<dbReference type="EMBL" id="JAGKSQ010000003">
    <property type="protein sequence ID" value="MBP3951413.1"/>
    <property type="molecule type" value="Genomic_DNA"/>
</dbReference>
<evidence type="ECO:0000256" key="1">
    <source>
        <dbReference type="SAM" id="Phobius"/>
    </source>
</evidence>
<proteinExistence type="predicted"/>
<keyword evidence="1" id="KW-0812">Transmembrane</keyword>
<protein>
    <submittedName>
        <fullName evidence="2">DUF2905 domain-containing protein</fullName>
    </submittedName>
</protein>
<dbReference type="Pfam" id="PF11146">
    <property type="entry name" value="DUF2905"/>
    <property type="match status" value="1"/>
</dbReference>
<dbReference type="AlphaFoldDB" id="A0A940WTD4"/>
<keyword evidence="1" id="KW-0472">Membrane</keyword>
<dbReference type="PANTHER" id="PTHR36443:SF1">
    <property type="entry name" value="BSR5223 PROTEIN"/>
    <property type="match status" value="1"/>
</dbReference>